<dbReference type="AlphaFoldDB" id="A0A6J4IE73"/>
<accession>A0A6J4IE73</accession>
<gene>
    <name evidence="2" type="ORF">AVDCRST_MAG50-2516</name>
</gene>
<keyword evidence="1" id="KW-0812">Transmembrane</keyword>
<dbReference type="EMBL" id="CADCTF010000104">
    <property type="protein sequence ID" value="CAA9249436.1"/>
    <property type="molecule type" value="Genomic_DNA"/>
</dbReference>
<reference evidence="2" key="1">
    <citation type="submission" date="2020-02" db="EMBL/GenBank/DDBJ databases">
        <authorList>
            <person name="Meier V. D."/>
        </authorList>
    </citation>
    <scope>NUCLEOTIDE SEQUENCE</scope>
    <source>
        <strain evidence="2">AVDCRST_MAG50</strain>
    </source>
</reference>
<evidence type="ECO:0000256" key="1">
    <source>
        <dbReference type="SAM" id="Phobius"/>
    </source>
</evidence>
<protein>
    <submittedName>
        <fullName evidence="2">Uncharacterized protein</fullName>
    </submittedName>
</protein>
<name>A0A6J4IE73_9ACTN</name>
<keyword evidence="1" id="KW-1133">Transmembrane helix</keyword>
<feature type="transmembrane region" description="Helical" evidence="1">
    <location>
        <begin position="165"/>
        <end position="184"/>
    </location>
</feature>
<keyword evidence="1" id="KW-0472">Membrane</keyword>
<proteinExistence type="predicted"/>
<feature type="transmembrane region" description="Helical" evidence="1">
    <location>
        <begin position="9"/>
        <end position="31"/>
    </location>
</feature>
<organism evidence="2">
    <name type="scientific">uncultured Acidimicrobiales bacterium</name>
    <dbReference type="NCBI Taxonomy" id="310071"/>
    <lineage>
        <taxon>Bacteria</taxon>
        <taxon>Bacillati</taxon>
        <taxon>Actinomycetota</taxon>
        <taxon>Acidimicrobiia</taxon>
        <taxon>Acidimicrobiales</taxon>
        <taxon>environmental samples</taxon>
    </lineage>
</organism>
<evidence type="ECO:0000313" key="2">
    <source>
        <dbReference type="EMBL" id="CAA9249436.1"/>
    </source>
</evidence>
<sequence length="203" mass="22703">MQRREPSKAWLKVSGAIAVLGLLLGGAWWMYALVQIHNTVKEFERTRFSSMGDVTLDAPGRHTIWFEGSRLSEKGNEPSEYRQFSKLTLTGPDGQPVAFEPAKQERVYNTTAREGRAIWTFDAPSAGTYALRIEFDFSNGWNNIPARNLAVGRGEGLPVRVVRPIALIMGTCFAAAALLAWSTMRRRERTFRRRWAPGVGASS</sequence>